<dbReference type="eggNOG" id="ENOG502ZTCA">
    <property type="taxonomic scope" value="Bacteria"/>
</dbReference>
<protein>
    <submittedName>
        <fullName evidence="1">Uncharacterized protein</fullName>
    </submittedName>
</protein>
<dbReference type="RefSeq" id="WP_041989941.1">
    <property type="nucleotide sequence ID" value="NZ_CDOD01000003.1"/>
</dbReference>
<keyword evidence="2" id="KW-1185">Reference proteome</keyword>
<proteinExistence type="predicted"/>
<accession>A0A0B7GZQ5</accession>
<evidence type="ECO:0000313" key="1">
    <source>
        <dbReference type="EMBL" id="CEN32635.1"/>
    </source>
</evidence>
<organism evidence="1 2">
    <name type="scientific">Capnocytophaga cynodegmi</name>
    <dbReference type="NCBI Taxonomy" id="28189"/>
    <lineage>
        <taxon>Bacteria</taxon>
        <taxon>Pseudomonadati</taxon>
        <taxon>Bacteroidota</taxon>
        <taxon>Flavobacteriia</taxon>
        <taxon>Flavobacteriales</taxon>
        <taxon>Flavobacteriaceae</taxon>
        <taxon>Capnocytophaga</taxon>
    </lineage>
</organism>
<reference evidence="2" key="1">
    <citation type="submission" date="2015-01" db="EMBL/GenBank/DDBJ databases">
        <authorList>
            <person name="MANFREDI Pablo"/>
        </authorList>
    </citation>
    <scope>NUCLEOTIDE SEQUENCE [LARGE SCALE GENOMIC DNA]</scope>
    <source>
        <strain evidence="2">Ccyn2B</strain>
    </source>
</reference>
<name>A0A0B7GZQ5_9FLAO</name>
<evidence type="ECO:0000313" key="2">
    <source>
        <dbReference type="Proteomes" id="UP000038055"/>
    </source>
</evidence>
<dbReference type="EMBL" id="CDOD01000003">
    <property type="protein sequence ID" value="CEN32635.1"/>
    <property type="molecule type" value="Genomic_DNA"/>
</dbReference>
<dbReference type="AlphaFoldDB" id="A0A0B7GZQ5"/>
<sequence length="218" mass="25237">MKTYYLSNEQMLQNFGAMFENLSKEGDLKTELAEYGYDDAKIAEGKALYDEARKTFDANIKETREETSASLAFQEKYQNVQKKYSTHRKKARIVFEDNEEALRQLKLKGSAARAIAEAMEEMRAFYLLLDTTPNLLTPLKQLKINEEDVKNQLQELPEVEKAYATYLQEKGESQQATRDKNKAFETLDKWVSKFHKVAKIALEDRPQLLEALGKFVRS</sequence>
<dbReference type="Proteomes" id="UP000038055">
    <property type="component" value="Unassembled WGS sequence"/>
</dbReference>
<gene>
    <name evidence="1" type="ORF">CCYN2B_110154</name>
</gene>